<dbReference type="OrthoDB" id="9808017at2"/>
<dbReference type="Proteomes" id="UP000190105">
    <property type="component" value="Unassembled WGS sequence"/>
</dbReference>
<evidence type="ECO:0000313" key="2">
    <source>
        <dbReference type="EMBL" id="SKA98320.1"/>
    </source>
</evidence>
<dbReference type="InterPro" id="IPR005149">
    <property type="entry name" value="Tscrpt_reg_PadR_N"/>
</dbReference>
<dbReference type="Pfam" id="PF03551">
    <property type="entry name" value="PadR"/>
    <property type="match status" value="1"/>
</dbReference>
<dbReference type="InterPro" id="IPR036390">
    <property type="entry name" value="WH_DNA-bd_sf"/>
</dbReference>
<proteinExistence type="predicted"/>
<gene>
    <name evidence="2" type="ORF">SAMN05443428_12823</name>
</gene>
<keyword evidence="3" id="KW-1185">Reference proteome</keyword>
<dbReference type="STRING" id="1147123.SAMN05443428_12823"/>
<reference evidence="3" key="1">
    <citation type="submission" date="2017-02" db="EMBL/GenBank/DDBJ databases">
        <authorList>
            <person name="Varghese N."/>
            <person name="Submissions S."/>
        </authorList>
    </citation>
    <scope>NUCLEOTIDE SEQUENCE [LARGE SCALE GENOMIC DNA]</scope>
    <source>
        <strain evidence="3">USBA 833</strain>
    </source>
</reference>
<dbReference type="InterPro" id="IPR052509">
    <property type="entry name" value="Metal_resp_DNA-bind_regulator"/>
</dbReference>
<feature type="domain" description="Transcription regulator PadR N-terminal" evidence="1">
    <location>
        <begin position="18"/>
        <end position="87"/>
    </location>
</feature>
<dbReference type="SUPFAM" id="SSF46785">
    <property type="entry name" value="Winged helix' DNA-binding domain"/>
    <property type="match status" value="1"/>
</dbReference>
<dbReference type="PANTHER" id="PTHR33169">
    <property type="entry name" value="PADR-FAMILY TRANSCRIPTIONAL REGULATOR"/>
    <property type="match status" value="1"/>
</dbReference>
<dbReference type="AlphaFoldDB" id="A0A1T4Y9E7"/>
<accession>A0A1T4Y9E7</accession>
<dbReference type="PANTHER" id="PTHR33169:SF14">
    <property type="entry name" value="TRANSCRIPTIONAL REGULATOR RV3488"/>
    <property type="match status" value="1"/>
</dbReference>
<evidence type="ECO:0000259" key="1">
    <source>
        <dbReference type="Pfam" id="PF03551"/>
    </source>
</evidence>
<dbReference type="RefSeq" id="WP_078697544.1">
    <property type="nucleotide sequence ID" value="NZ_FUYH01000028.1"/>
</dbReference>
<name>A0A1T4Y9E7_9CLOT</name>
<organism evidence="2 3">
    <name type="scientific">Caloramator quimbayensis</name>
    <dbReference type="NCBI Taxonomy" id="1147123"/>
    <lineage>
        <taxon>Bacteria</taxon>
        <taxon>Bacillati</taxon>
        <taxon>Bacillota</taxon>
        <taxon>Clostridia</taxon>
        <taxon>Eubacteriales</taxon>
        <taxon>Clostridiaceae</taxon>
        <taxon>Caloramator</taxon>
    </lineage>
</organism>
<sequence length="102" mass="11689">MENKILRKLFLGFIELHILHHAKKCPFYGSWMIEELKEHGYDISPGTLYPILHTLCSEGLLVVESKNVEGKIRKYYSITKEGEEILSKATEKALELIKEIGG</sequence>
<dbReference type="InterPro" id="IPR036388">
    <property type="entry name" value="WH-like_DNA-bd_sf"/>
</dbReference>
<protein>
    <submittedName>
        <fullName evidence="2">Transcriptional regulator, PadR family</fullName>
    </submittedName>
</protein>
<dbReference type="Gene3D" id="1.10.10.10">
    <property type="entry name" value="Winged helix-like DNA-binding domain superfamily/Winged helix DNA-binding domain"/>
    <property type="match status" value="1"/>
</dbReference>
<dbReference type="EMBL" id="FUYH01000028">
    <property type="protein sequence ID" value="SKA98320.1"/>
    <property type="molecule type" value="Genomic_DNA"/>
</dbReference>
<evidence type="ECO:0000313" key="3">
    <source>
        <dbReference type="Proteomes" id="UP000190105"/>
    </source>
</evidence>